<feature type="region of interest" description="Disordered" evidence="1">
    <location>
        <begin position="1"/>
        <end position="149"/>
    </location>
</feature>
<proteinExistence type="predicted"/>
<protein>
    <submittedName>
        <fullName evidence="2">Uncharacterized protein</fullName>
    </submittedName>
</protein>
<dbReference type="RefSeq" id="XP_007297562.1">
    <property type="nucleotide sequence ID" value="XM_007297500.1"/>
</dbReference>
<sequence length="458" mass="50285">MATAFQPSTPPRSSSIRTPDTPRWGYEDDYQPYTPRKSARVMQRSREAKTPPPAARQTPKKPSVSYLGAPSSFPPTANKKRTHQNNASERRVSGALTFDTTLSAASSLGLGTPRTSTKKSTTKPPSAIRNTAGMLPTPSKTPVDRPEYIDPDISSVARTLFPVAATSDDEVMPTPKRGKPKYKVLSLATVEEEGSRIDIYTDFRDRVPEVDLSADNPFYSKTPFPAPAPDPMKAYQEKHTMINVPGEGEQSIAELSKRTDGMIYVFRGKKVFRKFKDVNGEEGGLDDESDSEYEAANDMTLTSNLRRPLTRSCIKPRLLFPNADQLRAKAVKDSEEADTDVEELAGSLTPVDKIDEAAATPKAPRFGPFTPPTTARTTRSKKVDMSNSPADAASDDESLLNSPLVRSHRYSKGAVNPFDQSEDGKRVKSTLGGKDYKREGEVLTGGVVKKPRRHSDIF</sequence>
<dbReference type="InParanoid" id="K1XIC4"/>
<dbReference type="HOGENOM" id="CLU_038380_1_0_1"/>
<feature type="region of interest" description="Disordered" evidence="1">
    <location>
        <begin position="330"/>
        <end position="433"/>
    </location>
</feature>
<gene>
    <name evidence="2" type="ORF">MBM_09673</name>
</gene>
<evidence type="ECO:0000256" key="1">
    <source>
        <dbReference type="SAM" id="MobiDB-lite"/>
    </source>
</evidence>
<accession>K1XIC4</accession>
<feature type="compositionally biased region" description="Low complexity" evidence="1">
    <location>
        <begin position="11"/>
        <end position="23"/>
    </location>
</feature>
<dbReference type="eggNOG" id="ENOG502S7GF">
    <property type="taxonomic scope" value="Eukaryota"/>
</dbReference>
<dbReference type="Proteomes" id="UP000006753">
    <property type="component" value="Unassembled WGS sequence"/>
</dbReference>
<dbReference type="AlphaFoldDB" id="K1XIC4"/>
<evidence type="ECO:0000313" key="2">
    <source>
        <dbReference type="EMBL" id="EKD12174.1"/>
    </source>
</evidence>
<dbReference type="OrthoDB" id="5398515at2759"/>
<feature type="compositionally biased region" description="Low complexity" evidence="1">
    <location>
        <begin position="363"/>
        <end position="377"/>
    </location>
</feature>
<evidence type="ECO:0000313" key="3">
    <source>
        <dbReference type="Proteomes" id="UP000006753"/>
    </source>
</evidence>
<name>K1XIC4_MARBU</name>
<dbReference type="OMA" id="SWEPYSP"/>
<dbReference type="EMBL" id="JH921462">
    <property type="protein sequence ID" value="EKD12174.1"/>
    <property type="molecule type" value="Genomic_DNA"/>
</dbReference>
<dbReference type="GeneID" id="18765608"/>
<keyword evidence="3" id="KW-1185">Reference proteome</keyword>
<reference evidence="2 3" key="1">
    <citation type="journal article" date="2012" name="BMC Genomics">
        <title>Sequencing the genome of Marssonina brunnea reveals fungus-poplar co-evolution.</title>
        <authorList>
            <person name="Zhu S."/>
            <person name="Cao Y.-Z."/>
            <person name="Jiang C."/>
            <person name="Tan B.-Y."/>
            <person name="Wang Z."/>
            <person name="Feng S."/>
            <person name="Zhang L."/>
            <person name="Su X.-H."/>
            <person name="Brejova B."/>
            <person name="Vinar T."/>
            <person name="Xu M."/>
            <person name="Wang M.-X."/>
            <person name="Zhang S.-G."/>
            <person name="Huang M.-R."/>
            <person name="Wu R."/>
            <person name="Zhou Y."/>
        </authorList>
    </citation>
    <scope>NUCLEOTIDE SEQUENCE [LARGE SCALE GENOMIC DNA]</scope>
    <source>
        <strain evidence="2 3">MB_m1</strain>
    </source>
</reference>
<organism evidence="2 3">
    <name type="scientific">Marssonina brunnea f. sp. multigermtubi (strain MB_m1)</name>
    <name type="common">Marssonina leaf spot fungus</name>
    <dbReference type="NCBI Taxonomy" id="1072389"/>
    <lineage>
        <taxon>Eukaryota</taxon>
        <taxon>Fungi</taxon>
        <taxon>Dikarya</taxon>
        <taxon>Ascomycota</taxon>
        <taxon>Pezizomycotina</taxon>
        <taxon>Leotiomycetes</taxon>
        <taxon>Helotiales</taxon>
        <taxon>Drepanopezizaceae</taxon>
        <taxon>Drepanopeziza</taxon>
    </lineage>
</organism>
<dbReference type="KEGG" id="mbe:MBM_09673"/>